<name>A0A2V0QCA4_PSESF</name>
<protein>
    <submittedName>
        <fullName evidence="1">Uncharacterized protein</fullName>
    </submittedName>
</protein>
<accession>A0A2V0QCA4</accession>
<dbReference type="Proteomes" id="UP000247480">
    <property type="component" value="Unassembled WGS sequence"/>
</dbReference>
<reference evidence="1 2" key="1">
    <citation type="submission" date="2018-04" db="EMBL/GenBank/DDBJ databases">
        <title>Draft genome sequence of Pseudomonas syringae pv. actinidiae biovar 1 strains isolated from kiwifruit in Kagawa prefecture.</title>
        <authorList>
            <person name="Tabuchi M."/>
            <person name="Saito M."/>
            <person name="Fujiwara S."/>
            <person name="Sasa N."/>
            <person name="Akimitsu K."/>
            <person name="Gomi K."/>
            <person name="Konishi-Sugita S."/>
            <person name="Hamano K."/>
            <person name="Kataoka I."/>
        </authorList>
    </citation>
    <scope>NUCLEOTIDE SEQUENCE [LARGE SCALE GENOMIC DNA]</scope>
    <source>
        <strain evidence="1 2">MAFF212206</strain>
    </source>
</reference>
<sequence length="42" mass="4984">MPMWRHSMLAIYEIVRNYLAVDSSIMALDGPWRVIVRWPPPD</sequence>
<proteinExistence type="predicted"/>
<evidence type="ECO:0000313" key="2">
    <source>
        <dbReference type="Proteomes" id="UP000247480"/>
    </source>
</evidence>
<organism evidence="1 2">
    <name type="scientific">Pseudomonas syringae pv. actinidiae</name>
    <dbReference type="NCBI Taxonomy" id="103796"/>
    <lineage>
        <taxon>Bacteria</taxon>
        <taxon>Pseudomonadati</taxon>
        <taxon>Pseudomonadota</taxon>
        <taxon>Gammaproteobacteria</taxon>
        <taxon>Pseudomonadales</taxon>
        <taxon>Pseudomonadaceae</taxon>
        <taxon>Pseudomonas</taxon>
        <taxon>Pseudomonas syringae</taxon>
    </lineage>
</organism>
<comment type="caution">
    <text evidence="1">The sequence shown here is derived from an EMBL/GenBank/DDBJ whole genome shotgun (WGS) entry which is preliminary data.</text>
</comment>
<dbReference type="AlphaFoldDB" id="A0A2V0QCA4"/>
<dbReference type="EMBL" id="BGJZ01000191">
    <property type="protein sequence ID" value="GBH10551.1"/>
    <property type="molecule type" value="Genomic_DNA"/>
</dbReference>
<gene>
    <name evidence="1" type="ORF">KPSA1_03970</name>
</gene>
<evidence type="ECO:0000313" key="1">
    <source>
        <dbReference type="EMBL" id="GBH10551.1"/>
    </source>
</evidence>